<dbReference type="EMBL" id="JAHDTB010000014">
    <property type="protein sequence ID" value="MBW8289042.1"/>
    <property type="molecule type" value="Genomic_DNA"/>
</dbReference>
<evidence type="ECO:0000313" key="2">
    <source>
        <dbReference type="Proteomes" id="UP000711178"/>
    </source>
</evidence>
<reference evidence="1 2" key="1">
    <citation type="submission" date="2021-05" db="EMBL/GenBank/DDBJ databases">
        <title>Draft Whole Genome Sequencing Of Biosensor Chromobacterium violaceum Strain CV026 Reveals A Regulatory RNA In Chromobacterium violaceum Phenotype Regulatory Network.</title>
        <authorList>
            <person name="Hong K.W."/>
            <person name="Chan K.G."/>
            <person name="Chang C.-Y."/>
        </authorList>
    </citation>
    <scope>NUCLEOTIDE SEQUENCE [LARGE SCALE GENOMIC DNA]</scope>
    <source>
        <strain evidence="1 2">ATCC 31532</strain>
    </source>
</reference>
<proteinExistence type="predicted"/>
<accession>A0ABS7FG71</accession>
<name>A0ABS7FG71_9NEIS</name>
<evidence type="ECO:0000313" key="1">
    <source>
        <dbReference type="EMBL" id="MBW8289042.1"/>
    </source>
</evidence>
<gene>
    <name evidence="1" type="ORF">KIF53_15520</name>
</gene>
<dbReference type="RefSeq" id="WP_155294739.1">
    <property type="nucleotide sequence ID" value="NZ_CP142381.1"/>
</dbReference>
<keyword evidence="2" id="KW-1185">Reference proteome</keyword>
<dbReference type="GeneID" id="89685744"/>
<dbReference type="Proteomes" id="UP000711178">
    <property type="component" value="Unassembled WGS sequence"/>
</dbReference>
<comment type="caution">
    <text evidence="1">The sequence shown here is derived from an EMBL/GenBank/DDBJ whole genome shotgun (WGS) entry which is preliminary data.</text>
</comment>
<evidence type="ECO:0008006" key="3">
    <source>
        <dbReference type="Google" id="ProtNLM"/>
    </source>
</evidence>
<sequence length="56" mass="6250">MSEFKVGSKVKFTTIHKRAGSGKITHIDDGPKGSFYSVKEEDGKITKCRLKQLEHA</sequence>
<organism evidence="1 2">
    <name type="scientific">Chromobacterium subtsugae</name>
    <dbReference type="NCBI Taxonomy" id="251747"/>
    <lineage>
        <taxon>Bacteria</taxon>
        <taxon>Pseudomonadati</taxon>
        <taxon>Pseudomonadota</taxon>
        <taxon>Betaproteobacteria</taxon>
        <taxon>Neisseriales</taxon>
        <taxon>Chromobacteriaceae</taxon>
        <taxon>Chromobacterium</taxon>
    </lineage>
</organism>
<protein>
    <recommendedName>
        <fullName evidence="3">Hypervirulence associated protein TUDOR domain-containing protein</fullName>
    </recommendedName>
</protein>